<proteinExistence type="predicted"/>
<dbReference type="OrthoDB" id="9803176at2"/>
<accession>A0A1H8VD39</accession>
<keyword evidence="6" id="KW-0145">Chemotaxis</keyword>
<keyword evidence="8" id="KW-0808">Transferase</keyword>
<dbReference type="PROSITE" id="PS50109">
    <property type="entry name" value="HIS_KIN"/>
    <property type="match status" value="1"/>
</dbReference>
<dbReference type="RefSeq" id="WP_091746739.1">
    <property type="nucleotide sequence ID" value="NZ_FODY01000011.1"/>
</dbReference>
<dbReference type="Gene3D" id="1.20.120.160">
    <property type="entry name" value="HPT domain"/>
    <property type="match status" value="1"/>
</dbReference>
<dbReference type="InterPro" id="IPR051315">
    <property type="entry name" value="Bact_Chemotaxis_CheA"/>
</dbReference>
<dbReference type="Pfam" id="PF02518">
    <property type="entry name" value="HATPase_c"/>
    <property type="match status" value="1"/>
</dbReference>
<dbReference type="PROSITE" id="PS50894">
    <property type="entry name" value="HPT"/>
    <property type="match status" value="1"/>
</dbReference>
<dbReference type="GO" id="GO:0000155">
    <property type="term" value="F:phosphorelay sensor kinase activity"/>
    <property type="evidence" value="ECO:0007669"/>
    <property type="project" value="InterPro"/>
</dbReference>
<dbReference type="AlphaFoldDB" id="A0A1H8VD39"/>
<dbReference type="InterPro" id="IPR003594">
    <property type="entry name" value="HATPase_dom"/>
</dbReference>
<dbReference type="EC" id="2.7.13.3" evidence="3"/>
<keyword evidence="12" id="KW-0902">Two-component regulatory system</keyword>
<dbReference type="SUPFAM" id="SSF47226">
    <property type="entry name" value="Histidine-containing phosphotransfer domain, HPT domain"/>
    <property type="match status" value="1"/>
</dbReference>
<evidence type="ECO:0000256" key="9">
    <source>
        <dbReference type="ARBA" id="ARBA00022741"/>
    </source>
</evidence>
<evidence type="ECO:0000256" key="1">
    <source>
        <dbReference type="ARBA" id="ARBA00000085"/>
    </source>
</evidence>
<dbReference type="Pfam" id="PF01627">
    <property type="entry name" value="Hpt"/>
    <property type="match status" value="1"/>
</dbReference>
<comment type="subcellular location">
    <subcellularLocation>
        <location evidence="2">Cytoplasm</location>
    </subcellularLocation>
</comment>
<evidence type="ECO:0000256" key="14">
    <source>
        <dbReference type="PROSITE-ProRule" id="PRU00110"/>
    </source>
</evidence>
<dbReference type="InterPro" id="IPR010808">
    <property type="entry name" value="CheA_P2-bd"/>
</dbReference>
<dbReference type="CDD" id="cd00088">
    <property type="entry name" value="HPT"/>
    <property type="match status" value="1"/>
</dbReference>
<evidence type="ECO:0000256" key="5">
    <source>
        <dbReference type="ARBA" id="ARBA00022490"/>
    </source>
</evidence>
<evidence type="ECO:0000256" key="6">
    <source>
        <dbReference type="ARBA" id="ARBA00022500"/>
    </source>
</evidence>
<dbReference type="SUPFAM" id="SSF55052">
    <property type="entry name" value="CheY-binding domain of CheA"/>
    <property type="match status" value="1"/>
</dbReference>
<keyword evidence="10 18" id="KW-0418">Kinase</keyword>
<sequence>MSDGINREPMLEMFIFETVQLVEQLEQAVLSSERDQGFSIAAINQIFRIMHTIKSSAAMMLFKNISSLAHATEDLFYFIRENKPDTIDHSGLTDIVLECVDYIKGEMDEIQKGRLSDREATALLDTVRVFLEQLKTSQPGGGLPVGPREASQKQQYYIPSNRQEVSAKQYYKAVIFFEDGCEMENVRAFAIVHGLKGVTEDLVYDPEDIIANEASAEVIRQSGFTMMFASDQDKKDLQTTLMQTAFISRLELSEWDGMPEQSRRPGPPRQILLDEPEAPLESAVCRIDKTNTTGFTCQSMISVSVDKLDKLMDVVGELVITQAMVTQNRELAGLPLDSFYKSARQLQKLTHELQDTVMAIRMVPLSPTFHKMNRIVRDTGKSLQKEVKLNIVGEETEVDKNIIEHISDPLMHLIRNSLDHGIEPAAEREAAGKPRQGTITLEAKNAGGEVWILVKDDGRGLDRDKIIKKARANGLTLKTDSELTDKEIYSFIFLPGFSTKEAVTELSGRGVGMDVVTKNIEKIGGMVQIDSTRGEGTTIAIRIPLTLAIIDGMTIRVGRSRYTVPTVAIQQSFRPQPGELIVDPDGNEMMIIRGICYPVLRLHERYQVATEVTDIYQGIIVLVEHNGKGACLFADELLGQQQVVIKALPRYIKKVEGLAGCALLGDGHISLILDMESIIHHQY</sequence>
<evidence type="ECO:0000259" key="17">
    <source>
        <dbReference type="PROSITE" id="PS50894"/>
    </source>
</evidence>
<feature type="domain" description="HPt" evidence="17">
    <location>
        <begin position="3"/>
        <end position="110"/>
    </location>
</feature>
<feature type="domain" description="Histidine kinase" evidence="15">
    <location>
        <begin position="342"/>
        <end position="547"/>
    </location>
</feature>
<evidence type="ECO:0000256" key="8">
    <source>
        <dbReference type="ARBA" id="ARBA00022679"/>
    </source>
</evidence>
<comment type="catalytic activity">
    <reaction evidence="1">
        <text>ATP + protein L-histidine = ADP + protein N-phospho-L-histidine.</text>
        <dbReference type="EC" id="2.7.13.3"/>
    </reaction>
</comment>
<dbReference type="InterPro" id="IPR036097">
    <property type="entry name" value="HisK_dim/P_sf"/>
</dbReference>
<dbReference type="CDD" id="cd00731">
    <property type="entry name" value="CheA_reg"/>
    <property type="match status" value="1"/>
</dbReference>
<dbReference type="GO" id="GO:0006935">
    <property type="term" value="P:chemotaxis"/>
    <property type="evidence" value="ECO:0007669"/>
    <property type="project" value="UniProtKB-KW"/>
</dbReference>
<dbReference type="STRING" id="112903.SAMN04490178_11125"/>
<evidence type="ECO:0000256" key="2">
    <source>
        <dbReference type="ARBA" id="ARBA00004496"/>
    </source>
</evidence>
<evidence type="ECO:0000256" key="3">
    <source>
        <dbReference type="ARBA" id="ARBA00012438"/>
    </source>
</evidence>
<dbReference type="PROSITE" id="PS50851">
    <property type="entry name" value="CHEW"/>
    <property type="match status" value="1"/>
</dbReference>
<dbReference type="InterPro" id="IPR036061">
    <property type="entry name" value="CheW-like_dom_sf"/>
</dbReference>
<dbReference type="Pfam" id="PF02895">
    <property type="entry name" value="H-kinase_dim"/>
    <property type="match status" value="1"/>
</dbReference>
<dbReference type="SMART" id="SM00387">
    <property type="entry name" value="HATPase_c"/>
    <property type="match status" value="1"/>
</dbReference>
<evidence type="ECO:0000256" key="10">
    <source>
        <dbReference type="ARBA" id="ARBA00022777"/>
    </source>
</evidence>
<dbReference type="CDD" id="cd16916">
    <property type="entry name" value="HATPase_CheA-like"/>
    <property type="match status" value="1"/>
</dbReference>
<dbReference type="InterPro" id="IPR035891">
    <property type="entry name" value="CheY-binding_CheA"/>
</dbReference>
<dbReference type="InterPro" id="IPR004105">
    <property type="entry name" value="CheA-like_dim"/>
</dbReference>
<keyword evidence="11" id="KW-0067">ATP-binding</keyword>
<dbReference type="SUPFAM" id="SSF47384">
    <property type="entry name" value="Homodimeric domain of signal transducing histidine kinase"/>
    <property type="match status" value="1"/>
</dbReference>
<name>A0A1H8VD39_9FIRM</name>
<evidence type="ECO:0000259" key="15">
    <source>
        <dbReference type="PROSITE" id="PS50109"/>
    </source>
</evidence>
<dbReference type="InterPro" id="IPR037052">
    <property type="entry name" value="CheA-like_P2_sf"/>
</dbReference>
<dbReference type="InterPro" id="IPR004358">
    <property type="entry name" value="Sig_transdc_His_kin-like_C"/>
</dbReference>
<dbReference type="Gene3D" id="3.30.70.1110">
    <property type="entry name" value="Histidine kinase CheA-like, P2 response regulator-binding domain"/>
    <property type="match status" value="1"/>
</dbReference>
<evidence type="ECO:0000313" key="18">
    <source>
        <dbReference type="EMBL" id="SEP13400.1"/>
    </source>
</evidence>
<dbReference type="Pfam" id="PF01584">
    <property type="entry name" value="CheW"/>
    <property type="match status" value="1"/>
</dbReference>
<dbReference type="PANTHER" id="PTHR43395:SF10">
    <property type="entry name" value="CHEMOTAXIS PROTEIN CHEA"/>
    <property type="match status" value="1"/>
</dbReference>
<dbReference type="Gene3D" id="2.30.30.40">
    <property type="entry name" value="SH3 Domains"/>
    <property type="match status" value="1"/>
</dbReference>
<dbReference type="FunFam" id="3.30.565.10:FF:000016">
    <property type="entry name" value="Chemotaxis protein CheA, putative"/>
    <property type="match status" value="1"/>
</dbReference>
<dbReference type="InterPro" id="IPR005467">
    <property type="entry name" value="His_kinase_dom"/>
</dbReference>
<dbReference type="SUPFAM" id="SSF50341">
    <property type="entry name" value="CheW-like"/>
    <property type="match status" value="1"/>
</dbReference>
<evidence type="ECO:0000256" key="4">
    <source>
        <dbReference type="ARBA" id="ARBA00021495"/>
    </source>
</evidence>
<dbReference type="GO" id="GO:0005524">
    <property type="term" value="F:ATP binding"/>
    <property type="evidence" value="ECO:0007669"/>
    <property type="project" value="UniProtKB-KW"/>
</dbReference>
<dbReference type="InterPro" id="IPR036641">
    <property type="entry name" value="HPT_dom_sf"/>
</dbReference>
<dbReference type="Gene3D" id="1.10.287.560">
    <property type="entry name" value="Histidine kinase CheA-like, homodimeric domain"/>
    <property type="match status" value="1"/>
</dbReference>
<keyword evidence="9" id="KW-0547">Nucleotide-binding</keyword>
<keyword evidence="7 14" id="KW-0597">Phosphoprotein</keyword>
<evidence type="ECO:0000256" key="12">
    <source>
        <dbReference type="ARBA" id="ARBA00023012"/>
    </source>
</evidence>
<evidence type="ECO:0000259" key="16">
    <source>
        <dbReference type="PROSITE" id="PS50851"/>
    </source>
</evidence>
<keyword evidence="19" id="KW-1185">Reference proteome</keyword>
<evidence type="ECO:0000256" key="13">
    <source>
        <dbReference type="ARBA" id="ARBA00035100"/>
    </source>
</evidence>
<feature type="modified residue" description="Phosphohistidine" evidence="14">
    <location>
        <position position="51"/>
    </location>
</feature>
<evidence type="ECO:0000256" key="11">
    <source>
        <dbReference type="ARBA" id="ARBA00022840"/>
    </source>
</evidence>
<protein>
    <recommendedName>
        <fullName evidence="4">Chemotaxis protein CheA</fullName>
        <ecNumber evidence="3">2.7.13.3</ecNumber>
    </recommendedName>
</protein>
<dbReference type="GO" id="GO:0005737">
    <property type="term" value="C:cytoplasm"/>
    <property type="evidence" value="ECO:0007669"/>
    <property type="project" value="UniProtKB-SubCell"/>
</dbReference>
<gene>
    <name evidence="18" type="ORF">SAMN04490178_11125</name>
</gene>
<dbReference type="InterPro" id="IPR008207">
    <property type="entry name" value="Sig_transdc_His_kin_Hpt_dom"/>
</dbReference>
<dbReference type="SMART" id="SM00073">
    <property type="entry name" value="HPT"/>
    <property type="match status" value="1"/>
</dbReference>
<comment type="function">
    <text evidence="13">Involved in the transmission of sensory signals from the chemoreceptors to the flagellar motors. CheA is autophosphorylated; it can transfer its phosphate group to either CheB or CheY.</text>
</comment>
<organism evidence="18 19">
    <name type="scientific">Propionispora vibrioides</name>
    <dbReference type="NCBI Taxonomy" id="112903"/>
    <lineage>
        <taxon>Bacteria</taxon>
        <taxon>Bacillati</taxon>
        <taxon>Bacillota</taxon>
        <taxon>Negativicutes</taxon>
        <taxon>Selenomonadales</taxon>
        <taxon>Sporomusaceae</taxon>
        <taxon>Propionispora</taxon>
    </lineage>
</organism>
<dbReference type="EMBL" id="FODY01000011">
    <property type="protein sequence ID" value="SEP13400.1"/>
    <property type="molecule type" value="Genomic_DNA"/>
</dbReference>
<reference evidence="18 19" key="1">
    <citation type="submission" date="2016-10" db="EMBL/GenBank/DDBJ databases">
        <authorList>
            <person name="de Groot N.N."/>
        </authorList>
    </citation>
    <scope>NUCLEOTIDE SEQUENCE [LARGE SCALE GENOMIC DNA]</scope>
    <source>
        <strain evidence="18 19">DSM 13305</strain>
    </source>
</reference>
<dbReference type="InterPro" id="IPR036890">
    <property type="entry name" value="HATPase_C_sf"/>
</dbReference>
<dbReference type="SUPFAM" id="SSF55874">
    <property type="entry name" value="ATPase domain of HSP90 chaperone/DNA topoisomerase II/histidine kinase"/>
    <property type="match status" value="1"/>
</dbReference>
<dbReference type="PANTHER" id="PTHR43395">
    <property type="entry name" value="SENSOR HISTIDINE KINASE CHEA"/>
    <property type="match status" value="1"/>
</dbReference>
<dbReference type="SMART" id="SM01231">
    <property type="entry name" value="H-kinase_dim"/>
    <property type="match status" value="1"/>
</dbReference>
<dbReference type="Gene3D" id="3.30.565.10">
    <property type="entry name" value="Histidine kinase-like ATPase, C-terminal domain"/>
    <property type="match status" value="1"/>
</dbReference>
<dbReference type="SMART" id="SM00260">
    <property type="entry name" value="CheW"/>
    <property type="match status" value="1"/>
</dbReference>
<feature type="domain" description="CheW-like" evidence="16">
    <location>
        <begin position="549"/>
        <end position="683"/>
    </location>
</feature>
<dbReference type="Proteomes" id="UP000198847">
    <property type="component" value="Unassembled WGS sequence"/>
</dbReference>
<evidence type="ECO:0000313" key="19">
    <source>
        <dbReference type="Proteomes" id="UP000198847"/>
    </source>
</evidence>
<dbReference type="InterPro" id="IPR037006">
    <property type="entry name" value="CheA-like_homodim_sf"/>
</dbReference>
<dbReference type="PRINTS" id="PR00344">
    <property type="entry name" value="BCTRLSENSOR"/>
</dbReference>
<dbReference type="Pfam" id="PF07194">
    <property type="entry name" value="P2"/>
    <property type="match status" value="1"/>
</dbReference>
<evidence type="ECO:0000256" key="7">
    <source>
        <dbReference type="ARBA" id="ARBA00022553"/>
    </source>
</evidence>
<keyword evidence="5" id="KW-0963">Cytoplasm</keyword>
<dbReference type="InterPro" id="IPR002545">
    <property type="entry name" value="CheW-lke_dom"/>
</dbReference>